<feature type="binding site" evidence="14">
    <location>
        <position position="113"/>
    </location>
    <ligand>
        <name>S-adenosyl-L-methionine</name>
        <dbReference type="ChEBI" id="CHEBI:59789"/>
    </ligand>
</feature>
<keyword evidence="3" id="KW-0489">Methyltransferase</keyword>
<dbReference type="InterPro" id="IPR039753">
    <property type="entry name" value="RG7MT1"/>
</dbReference>
<dbReference type="FunCoup" id="A0A0L0HV39">
    <property type="interactions" value="715"/>
</dbReference>
<dbReference type="OrthoDB" id="10248867at2759"/>
<keyword evidence="7" id="KW-0694">RNA-binding</keyword>
<feature type="site" description="mRNA cap binding" evidence="15">
    <location>
        <position position="168"/>
    </location>
</feature>
<comment type="subcellular location">
    <subcellularLocation>
        <location evidence="1">Nucleus</location>
    </subcellularLocation>
</comment>
<dbReference type="EMBL" id="KQ257450">
    <property type="protein sequence ID" value="KND04978.1"/>
    <property type="molecule type" value="Genomic_DNA"/>
</dbReference>
<dbReference type="PANTHER" id="PTHR12189:SF2">
    <property type="entry name" value="MRNA CAP GUANINE-N7 METHYLTRANSFERASE"/>
    <property type="match status" value="1"/>
</dbReference>
<evidence type="ECO:0000256" key="15">
    <source>
        <dbReference type="PIRSR" id="PIRSR028762-2"/>
    </source>
</evidence>
<feature type="site" description="mRNA cap binding" evidence="15">
    <location>
        <position position="251"/>
    </location>
</feature>
<sequence length="325" mass="37114">MKRTRDDERDDEVAVTGGEDGARRPAKHHKPTEGAGTNAHVVAQHYNARPEVGRDRRKDSPILHLKNFNNWIKSILISKYAHRGFHVMDFCCGKGGDLLKWSKAGIRHLVGVDIAAVSIEQAQERYTQGRGNRFQATFFAADCFGVSIYDKLPPGHKLDLVSCQFALHYSFESEAKARIGLENITKSLKTGGHFIGTIPNAYWIVKRLRAADGLSFGNSILTVAFDQRDDYPRFGHKYWFELKDAIDNCPEYLLHFPTFEKLALEYGLELEYKKPFHEIFQEESQNEQHRNLLYRMNVVNDEGTISADEWEVAGLYIAFAFRKVS</sequence>
<evidence type="ECO:0000256" key="10">
    <source>
        <dbReference type="ARBA" id="ARBA00032772"/>
    </source>
</evidence>
<feature type="region of interest" description="Disordered" evidence="16">
    <location>
        <begin position="1"/>
        <end position="37"/>
    </location>
</feature>
<dbReference type="EC" id="2.1.1.56" evidence="2"/>
<evidence type="ECO:0000256" key="12">
    <source>
        <dbReference type="ARBA" id="ARBA00044712"/>
    </source>
</evidence>
<dbReference type="PANTHER" id="PTHR12189">
    <property type="entry name" value="MRNA GUANINE-7- METHYLTRANSFERASE"/>
    <property type="match status" value="1"/>
</dbReference>
<dbReference type="PIRSF" id="PIRSF028762">
    <property type="entry name" value="ABD1"/>
    <property type="match status" value="1"/>
</dbReference>
<dbReference type="InterPro" id="IPR016899">
    <property type="entry name" value="mRNA_G-N7_MeTrfase_euk"/>
</dbReference>
<evidence type="ECO:0000256" key="4">
    <source>
        <dbReference type="ARBA" id="ARBA00022664"/>
    </source>
</evidence>
<feature type="binding site" evidence="14">
    <location>
        <position position="73"/>
    </location>
    <ligand>
        <name>S-adenosyl-L-methionine</name>
        <dbReference type="ChEBI" id="CHEBI:59789"/>
    </ligand>
</feature>
<dbReference type="STRING" id="645134.A0A0L0HV39"/>
<dbReference type="GO" id="GO:0004482">
    <property type="term" value="F:mRNA 5'-cap (guanine-N7-)-methyltransferase activity"/>
    <property type="evidence" value="ECO:0007669"/>
    <property type="project" value="UniProtKB-EC"/>
</dbReference>
<keyword evidence="9" id="KW-0539">Nucleus</keyword>
<evidence type="ECO:0000256" key="14">
    <source>
        <dbReference type="PIRSR" id="PIRSR028762-1"/>
    </source>
</evidence>
<reference evidence="18 19" key="1">
    <citation type="submission" date="2009-08" db="EMBL/GenBank/DDBJ databases">
        <title>The Genome Sequence of Spizellomyces punctatus strain DAOM BR117.</title>
        <authorList>
            <consortium name="The Broad Institute Genome Sequencing Platform"/>
            <person name="Russ C."/>
            <person name="Cuomo C."/>
            <person name="Shea T."/>
            <person name="Young S.K."/>
            <person name="Zeng Q."/>
            <person name="Koehrsen M."/>
            <person name="Haas B."/>
            <person name="Borodovsky M."/>
            <person name="Guigo R."/>
            <person name="Alvarado L."/>
            <person name="Berlin A."/>
            <person name="Bochicchio J."/>
            <person name="Borenstein D."/>
            <person name="Chapman S."/>
            <person name="Chen Z."/>
            <person name="Engels R."/>
            <person name="Freedman E."/>
            <person name="Gellesch M."/>
            <person name="Goldberg J."/>
            <person name="Griggs A."/>
            <person name="Gujja S."/>
            <person name="Heiman D."/>
            <person name="Hepburn T."/>
            <person name="Howarth C."/>
            <person name="Jen D."/>
            <person name="Larson L."/>
            <person name="Lewis B."/>
            <person name="Mehta T."/>
            <person name="Park D."/>
            <person name="Pearson M."/>
            <person name="Roberts A."/>
            <person name="Saif S."/>
            <person name="Shenoy N."/>
            <person name="Sisk P."/>
            <person name="Stolte C."/>
            <person name="Sykes S."/>
            <person name="Thomson T."/>
            <person name="Walk T."/>
            <person name="White J."/>
            <person name="Yandava C."/>
            <person name="Burger G."/>
            <person name="Gray M.W."/>
            <person name="Holland P.W.H."/>
            <person name="King N."/>
            <person name="Lang F.B.F."/>
            <person name="Roger A.J."/>
            <person name="Ruiz-Trillo I."/>
            <person name="Lander E."/>
            <person name="Nusbaum C."/>
        </authorList>
    </citation>
    <scope>NUCLEOTIDE SEQUENCE [LARGE SCALE GENOMIC DNA]</scope>
    <source>
        <strain evidence="18 19">DAOM BR117</strain>
    </source>
</reference>
<feature type="binding site" evidence="15">
    <location>
        <begin position="69"/>
        <end position="70"/>
    </location>
    <ligand>
        <name>mRNA</name>
        <dbReference type="ChEBI" id="CHEBI:33699"/>
    </ligand>
</feature>
<name>A0A0L0HV39_SPIPD</name>
<dbReference type="Pfam" id="PF03291">
    <property type="entry name" value="mRNA_G-N7_MeTrfase"/>
    <property type="match status" value="1"/>
</dbReference>
<evidence type="ECO:0000256" key="3">
    <source>
        <dbReference type="ARBA" id="ARBA00022603"/>
    </source>
</evidence>
<gene>
    <name evidence="18" type="ORF">SPPG_00663</name>
</gene>
<dbReference type="SUPFAM" id="SSF53335">
    <property type="entry name" value="S-adenosyl-L-methionine-dependent methyltransferases"/>
    <property type="match status" value="1"/>
</dbReference>
<evidence type="ECO:0000256" key="7">
    <source>
        <dbReference type="ARBA" id="ARBA00022884"/>
    </source>
</evidence>
<keyword evidence="6" id="KW-0949">S-adenosyl-L-methionine</keyword>
<dbReference type="PROSITE" id="PS51562">
    <property type="entry name" value="RNA_CAP0_MT"/>
    <property type="match status" value="1"/>
</dbReference>
<feature type="site" description="mRNA cap binding" evidence="15">
    <location>
        <position position="94"/>
    </location>
</feature>
<dbReference type="GO" id="GO:0070693">
    <property type="term" value="C:P-TEFb-cap methyltransferase complex"/>
    <property type="evidence" value="ECO:0007669"/>
    <property type="project" value="EnsemblFungi"/>
</dbReference>
<feature type="site" description="mRNA cap binding" evidence="15">
    <location>
        <position position="316"/>
    </location>
</feature>
<dbReference type="AlphaFoldDB" id="A0A0L0HV39"/>
<dbReference type="Proteomes" id="UP000053201">
    <property type="component" value="Unassembled WGS sequence"/>
</dbReference>
<dbReference type="InterPro" id="IPR029063">
    <property type="entry name" value="SAM-dependent_MTases_sf"/>
</dbReference>
<dbReference type="InterPro" id="IPR004971">
    <property type="entry name" value="mRNA_G-N7_MeTrfase_dom"/>
</dbReference>
<comment type="catalytic activity">
    <reaction evidence="12">
        <text>a 5'-end (5'-triphosphoguanosine)-ribonucleoside in mRNA + S-adenosyl-L-methionine = a 5'-end (N(7)-methyl 5'-triphosphoguanosine)-ribonucleoside in mRNA + S-adenosyl-L-homocysteine</text>
        <dbReference type="Rhea" id="RHEA:67008"/>
        <dbReference type="Rhea" id="RHEA-COMP:17166"/>
        <dbReference type="Rhea" id="RHEA-COMP:17167"/>
        <dbReference type="ChEBI" id="CHEBI:57856"/>
        <dbReference type="ChEBI" id="CHEBI:59789"/>
        <dbReference type="ChEBI" id="CHEBI:156461"/>
        <dbReference type="ChEBI" id="CHEBI:167617"/>
        <dbReference type="EC" id="2.1.1.56"/>
    </reaction>
</comment>
<keyword evidence="4" id="KW-0507">mRNA processing</keyword>
<feature type="site" description="mRNA cap binding" evidence="15">
    <location>
        <position position="100"/>
    </location>
</feature>
<evidence type="ECO:0000256" key="8">
    <source>
        <dbReference type="ARBA" id="ARBA00023042"/>
    </source>
</evidence>
<dbReference type="eggNOG" id="KOG1975">
    <property type="taxonomic scope" value="Eukaryota"/>
</dbReference>
<organism evidence="18 19">
    <name type="scientific">Spizellomyces punctatus (strain DAOM BR117)</name>
    <dbReference type="NCBI Taxonomy" id="645134"/>
    <lineage>
        <taxon>Eukaryota</taxon>
        <taxon>Fungi</taxon>
        <taxon>Fungi incertae sedis</taxon>
        <taxon>Chytridiomycota</taxon>
        <taxon>Chytridiomycota incertae sedis</taxon>
        <taxon>Chytridiomycetes</taxon>
        <taxon>Spizellomycetales</taxon>
        <taxon>Spizellomycetaceae</taxon>
        <taxon>Spizellomyces</taxon>
    </lineage>
</organism>
<keyword evidence="19" id="KW-1185">Reference proteome</keyword>
<dbReference type="VEuPathDB" id="FungiDB:SPPG_00663"/>
<dbReference type="GO" id="GO:0005829">
    <property type="term" value="C:cytosol"/>
    <property type="evidence" value="ECO:0007669"/>
    <property type="project" value="EnsemblFungi"/>
</dbReference>
<proteinExistence type="predicted"/>
<dbReference type="CDD" id="cd02440">
    <property type="entry name" value="AdoMet_MTases"/>
    <property type="match status" value="1"/>
</dbReference>
<feature type="binding site" evidence="14">
    <location>
        <position position="142"/>
    </location>
    <ligand>
        <name>S-adenosyl-L-methionine</name>
        <dbReference type="ChEBI" id="CHEBI:59789"/>
    </ligand>
</feature>
<evidence type="ECO:0000256" key="16">
    <source>
        <dbReference type="SAM" id="MobiDB-lite"/>
    </source>
</evidence>
<dbReference type="RefSeq" id="XP_016613017.1">
    <property type="nucleotide sequence ID" value="XM_016748991.1"/>
</dbReference>
<feature type="site" description="mRNA cap binding" evidence="15">
    <location>
        <position position="125"/>
    </location>
</feature>
<evidence type="ECO:0000256" key="6">
    <source>
        <dbReference type="ARBA" id="ARBA00022691"/>
    </source>
</evidence>
<keyword evidence="8 15" id="KW-0506">mRNA capping</keyword>
<evidence type="ECO:0000256" key="11">
    <source>
        <dbReference type="ARBA" id="ARBA00033387"/>
    </source>
</evidence>
<feature type="binding site" evidence="14">
    <location>
        <position position="164"/>
    </location>
    <ligand>
        <name>S-adenosyl-L-methionine</name>
        <dbReference type="ChEBI" id="CHEBI:59789"/>
    </ligand>
</feature>
<evidence type="ECO:0000256" key="1">
    <source>
        <dbReference type="ARBA" id="ARBA00004123"/>
    </source>
</evidence>
<evidence type="ECO:0000313" key="19">
    <source>
        <dbReference type="Proteomes" id="UP000053201"/>
    </source>
</evidence>
<feature type="binding site" evidence="14">
    <location>
        <position position="91"/>
    </location>
    <ligand>
        <name>S-adenosyl-L-methionine</name>
        <dbReference type="ChEBI" id="CHEBI:59789"/>
    </ligand>
</feature>
<keyword evidence="5" id="KW-0808">Transferase</keyword>
<evidence type="ECO:0000256" key="9">
    <source>
        <dbReference type="ARBA" id="ARBA00023242"/>
    </source>
</evidence>
<evidence type="ECO:0000256" key="5">
    <source>
        <dbReference type="ARBA" id="ARBA00022679"/>
    </source>
</evidence>
<feature type="domain" description="MRNA cap 0 methyltransferase" evidence="17">
    <location>
        <begin position="60"/>
        <end position="324"/>
    </location>
</feature>
<evidence type="ECO:0000313" key="18">
    <source>
        <dbReference type="EMBL" id="KND04978.1"/>
    </source>
</evidence>
<dbReference type="Gene3D" id="3.40.50.150">
    <property type="entry name" value="Vaccinia Virus protein VP39"/>
    <property type="match status" value="1"/>
</dbReference>
<feature type="binding site" evidence="14">
    <location>
        <position position="169"/>
    </location>
    <ligand>
        <name>S-adenosyl-L-methionine</name>
        <dbReference type="ChEBI" id="CHEBI:59789"/>
    </ligand>
</feature>
<dbReference type="GeneID" id="27684376"/>
<dbReference type="InParanoid" id="A0A0L0HV39"/>
<protein>
    <recommendedName>
        <fullName evidence="13">mRNA cap guanine-N(7) methyltransferase</fullName>
        <ecNumber evidence="2">2.1.1.56</ecNumber>
    </recommendedName>
    <alternativeName>
        <fullName evidence="10">mRNA (guanine-N(7))-methyltransferase</fullName>
    </alternativeName>
    <alternativeName>
        <fullName evidence="11">mRNA cap methyltransferase</fullName>
    </alternativeName>
</protein>
<evidence type="ECO:0000256" key="2">
    <source>
        <dbReference type="ARBA" id="ARBA00011926"/>
    </source>
</evidence>
<accession>A0A0L0HV39</accession>
<dbReference type="GO" id="GO:0003723">
    <property type="term" value="F:RNA binding"/>
    <property type="evidence" value="ECO:0007669"/>
    <property type="project" value="UniProtKB-KW"/>
</dbReference>
<evidence type="ECO:0000256" key="13">
    <source>
        <dbReference type="ARBA" id="ARBA00049739"/>
    </source>
</evidence>
<dbReference type="OMA" id="LITGDCF"/>
<evidence type="ECO:0000259" key="17">
    <source>
        <dbReference type="PROSITE" id="PS51562"/>
    </source>
</evidence>